<accession>A0ABN9UNV5</accession>
<reference evidence="1" key="1">
    <citation type="submission" date="2023-10" db="EMBL/GenBank/DDBJ databases">
        <authorList>
            <person name="Chen Y."/>
            <person name="Shah S."/>
            <person name="Dougan E. K."/>
            <person name="Thang M."/>
            <person name="Chan C."/>
        </authorList>
    </citation>
    <scope>NUCLEOTIDE SEQUENCE [LARGE SCALE GENOMIC DNA]</scope>
</reference>
<protein>
    <submittedName>
        <fullName evidence="1">Uncharacterized protein</fullName>
    </submittedName>
</protein>
<name>A0ABN9UNV5_9DINO</name>
<dbReference type="Proteomes" id="UP001189429">
    <property type="component" value="Unassembled WGS sequence"/>
</dbReference>
<keyword evidence="2" id="KW-1185">Reference proteome</keyword>
<gene>
    <name evidence="1" type="ORF">PCOR1329_LOCUS50224</name>
</gene>
<sequence length="380" mass="39958">MRGAGGLLEVAVPAEVAVGGGTPRPAALAVGVYQPQGMCCLEVVCPAGAPVHEAPSRSARQLATRRAGEYVFVQTMNFDGWVKLSGESGWMLVRSTEMGELLRLRGEAAGVDLWALADAWAAARAAPGRDRSLSPGHVAALKELEQRVLLEAGALYGRHVLGGAAGAELVERRLLVASDLAEPRSEQWIRQRLFAGVLRRRAAEESDLAELLPSFALGPRVPPLPVEEGEGDCADQAPCPSAAEGCGGAAEGPLLPFDYHGRRYVMDDAGVIFDPPHEVPVGVWSPSAGKIEPVAVQCAARGGPAAAVAYFGRAFFVASDGELLDVETGAAAGRFHAEANELVLNEGEELPLYQPEEDEADLITRRSTWTAAATWRGGGG</sequence>
<organism evidence="1 2">
    <name type="scientific">Prorocentrum cordatum</name>
    <dbReference type="NCBI Taxonomy" id="2364126"/>
    <lineage>
        <taxon>Eukaryota</taxon>
        <taxon>Sar</taxon>
        <taxon>Alveolata</taxon>
        <taxon>Dinophyceae</taxon>
        <taxon>Prorocentrales</taxon>
        <taxon>Prorocentraceae</taxon>
        <taxon>Prorocentrum</taxon>
    </lineage>
</organism>
<dbReference type="EMBL" id="CAUYUJ010016075">
    <property type="protein sequence ID" value="CAK0861602.1"/>
    <property type="molecule type" value="Genomic_DNA"/>
</dbReference>
<proteinExistence type="predicted"/>
<evidence type="ECO:0000313" key="1">
    <source>
        <dbReference type="EMBL" id="CAK0861602.1"/>
    </source>
</evidence>
<comment type="caution">
    <text evidence="1">The sequence shown here is derived from an EMBL/GenBank/DDBJ whole genome shotgun (WGS) entry which is preliminary data.</text>
</comment>
<evidence type="ECO:0000313" key="2">
    <source>
        <dbReference type="Proteomes" id="UP001189429"/>
    </source>
</evidence>